<dbReference type="EMBL" id="BEZZ01000003">
    <property type="protein sequence ID" value="GCC21858.1"/>
    <property type="molecule type" value="Genomic_DNA"/>
</dbReference>
<evidence type="ECO:0000256" key="1">
    <source>
        <dbReference type="ARBA" id="ARBA00001946"/>
    </source>
</evidence>
<feature type="compositionally biased region" description="Polar residues" evidence="13">
    <location>
        <begin position="1616"/>
        <end position="1632"/>
    </location>
</feature>
<dbReference type="GO" id="GO:0004674">
    <property type="term" value="F:protein serine/threonine kinase activity"/>
    <property type="evidence" value="ECO:0007669"/>
    <property type="project" value="UniProtKB-KW"/>
</dbReference>
<dbReference type="EC" id="2.7.11.1" evidence="3"/>
<keyword evidence="4" id="KW-0963">Cytoplasm</keyword>
<evidence type="ECO:0000256" key="2">
    <source>
        <dbReference type="ARBA" id="ARBA00004496"/>
    </source>
</evidence>
<comment type="catalytic activity">
    <reaction evidence="12">
        <text>L-seryl-[protein] + ATP = O-phospho-L-seryl-[protein] + ADP + H(+)</text>
        <dbReference type="Rhea" id="RHEA:17989"/>
        <dbReference type="Rhea" id="RHEA-COMP:9863"/>
        <dbReference type="Rhea" id="RHEA-COMP:11604"/>
        <dbReference type="ChEBI" id="CHEBI:15378"/>
        <dbReference type="ChEBI" id="CHEBI:29999"/>
        <dbReference type="ChEBI" id="CHEBI:30616"/>
        <dbReference type="ChEBI" id="CHEBI:83421"/>
        <dbReference type="ChEBI" id="CHEBI:456216"/>
        <dbReference type="EC" id="2.7.11.1"/>
    </reaction>
</comment>
<feature type="region of interest" description="Disordered" evidence="13">
    <location>
        <begin position="1773"/>
        <end position="1807"/>
    </location>
</feature>
<evidence type="ECO:0000256" key="5">
    <source>
        <dbReference type="ARBA" id="ARBA00022527"/>
    </source>
</evidence>
<organism evidence="15 16">
    <name type="scientific">Chiloscyllium punctatum</name>
    <name type="common">Brownbanded bambooshark</name>
    <name type="synonym">Hemiscyllium punctatum</name>
    <dbReference type="NCBI Taxonomy" id="137246"/>
    <lineage>
        <taxon>Eukaryota</taxon>
        <taxon>Metazoa</taxon>
        <taxon>Chordata</taxon>
        <taxon>Craniata</taxon>
        <taxon>Vertebrata</taxon>
        <taxon>Chondrichthyes</taxon>
        <taxon>Elasmobranchii</taxon>
        <taxon>Galeomorphii</taxon>
        <taxon>Galeoidea</taxon>
        <taxon>Orectolobiformes</taxon>
        <taxon>Hemiscylliidae</taxon>
        <taxon>Chiloscyllium</taxon>
    </lineage>
</organism>
<dbReference type="InterPro" id="IPR056865">
    <property type="entry name" value="CCTL2_WNK"/>
</dbReference>
<dbReference type="InterPro" id="IPR050588">
    <property type="entry name" value="WNK_Ser-Thr_kinase"/>
</dbReference>
<keyword evidence="6" id="KW-0597">Phosphoprotein</keyword>
<comment type="cofactor">
    <cofactor evidence="1">
        <name>Mg(2+)</name>
        <dbReference type="ChEBI" id="CHEBI:18420"/>
    </cofactor>
</comment>
<dbReference type="InterPro" id="IPR011009">
    <property type="entry name" value="Kinase-like_dom_sf"/>
</dbReference>
<comment type="catalytic activity">
    <reaction evidence="11">
        <text>L-threonyl-[protein] + ATP = O-phospho-L-threonyl-[protein] + ADP + H(+)</text>
        <dbReference type="Rhea" id="RHEA:46608"/>
        <dbReference type="Rhea" id="RHEA-COMP:11060"/>
        <dbReference type="Rhea" id="RHEA-COMP:11605"/>
        <dbReference type="ChEBI" id="CHEBI:15378"/>
        <dbReference type="ChEBI" id="CHEBI:30013"/>
        <dbReference type="ChEBI" id="CHEBI:30616"/>
        <dbReference type="ChEBI" id="CHEBI:61977"/>
        <dbReference type="ChEBI" id="CHEBI:456216"/>
        <dbReference type="EC" id="2.7.11.1"/>
    </reaction>
</comment>
<feature type="region of interest" description="Disordered" evidence="13">
    <location>
        <begin position="137"/>
        <end position="234"/>
    </location>
</feature>
<reference evidence="15 16" key="1">
    <citation type="journal article" date="2018" name="Nat. Ecol. Evol.">
        <title>Shark genomes provide insights into elasmobranch evolution and the origin of vertebrates.</title>
        <authorList>
            <person name="Hara Y"/>
            <person name="Yamaguchi K"/>
            <person name="Onimaru K"/>
            <person name="Kadota M"/>
            <person name="Koyanagi M"/>
            <person name="Keeley SD"/>
            <person name="Tatsumi K"/>
            <person name="Tanaka K"/>
            <person name="Motone F"/>
            <person name="Kageyama Y"/>
            <person name="Nozu R"/>
            <person name="Adachi N"/>
            <person name="Nishimura O"/>
            <person name="Nakagawa R"/>
            <person name="Tanegashima C"/>
            <person name="Kiyatake I"/>
            <person name="Matsumoto R"/>
            <person name="Murakumo K"/>
            <person name="Nishida K"/>
            <person name="Terakita A"/>
            <person name="Kuratani S"/>
            <person name="Sato K"/>
            <person name="Hyodo S Kuraku.S."/>
        </authorList>
    </citation>
    <scope>NUCLEOTIDE SEQUENCE [LARGE SCALE GENOMIC DNA]</scope>
</reference>
<feature type="compositionally biased region" description="Basic residues" evidence="13">
    <location>
        <begin position="840"/>
        <end position="851"/>
    </location>
</feature>
<evidence type="ECO:0000313" key="15">
    <source>
        <dbReference type="EMBL" id="GCC21858.1"/>
    </source>
</evidence>
<keyword evidence="9" id="KW-0418">Kinase</keyword>
<dbReference type="Gene3D" id="3.10.20.90">
    <property type="entry name" value="Phosphatidylinositol 3-kinase Catalytic Subunit, Chain A, domain 1"/>
    <property type="match status" value="2"/>
</dbReference>
<dbReference type="Pfam" id="PF12202">
    <property type="entry name" value="OSR1_C"/>
    <property type="match status" value="1"/>
</dbReference>
<dbReference type="FunFam" id="3.30.200.20:FF:000494">
    <property type="entry name" value="serine/threonine-protein kinase WNK2 isoform X2"/>
    <property type="match status" value="1"/>
</dbReference>
<feature type="compositionally biased region" description="Low complexity" evidence="13">
    <location>
        <begin position="162"/>
        <end position="173"/>
    </location>
</feature>
<feature type="region of interest" description="Disordered" evidence="13">
    <location>
        <begin position="813"/>
        <end position="862"/>
    </location>
</feature>
<dbReference type="SMART" id="SM00220">
    <property type="entry name" value="S_TKc"/>
    <property type="match status" value="1"/>
</dbReference>
<feature type="compositionally biased region" description="Basic and acidic residues" evidence="13">
    <location>
        <begin position="1962"/>
        <end position="1974"/>
    </location>
</feature>
<feature type="compositionally biased region" description="Basic and acidic residues" evidence="13">
    <location>
        <begin position="197"/>
        <end position="221"/>
    </location>
</feature>
<name>A0A401RUN6_CHIPU</name>
<protein>
    <recommendedName>
        <fullName evidence="3">non-specific serine/threonine protein kinase</fullName>
        <ecNumber evidence="3">2.7.11.1</ecNumber>
    </recommendedName>
</protein>
<keyword evidence="16" id="KW-1185">Reference proteome</keyword>
<gene>
    <name evidence="15" type="ORF">chiPu_0000240</name>
</gene>
<evidence type="ECO:0000256" key="9">
    <source>
        <dbReference type="ARBA" id="ARBA00022777"/>
    </source>
</evidence>
<dbReference type="CDD" id="cd13983">
    <property type="entry name" value="STKc_WNK"/>
    <property type="match status" value="1"/>
</dbReference>
<evidence type="ECO:0000256" key="13">
    <source>
        <dbReference type="SAM" id="MobiDB-lite"/>
    </source>
</evidence>
<sequence>MRAHGRPACRSARPSALSPRIIEMDPQEDVSGKPGRTGITAAAAMSDRTGAVRGDAAAPAGDAVSAVVAGAGNDPECGGWQQQQEVEEAAALDSAAAAAAVLMVRRRVAPGLNPLAQDYPRLAQRFVRRIVPLSADRPGRLVLPPPPPPPQSGAEAEPQSMALRALRVEAAAEGSSTESQAGKKGSATESVSADEEKESKAGDSASKEPPDNSRDLSKSQSEENEEEAEMKAVATSPDGRFLKFDIELGRGSFKTVYKGLDTETWLEVAWCELQDRKLAKAERQRFREEAEMLKGLQHPNIVRFYDSWESTLKGKKCIVLVTELMTSGTLKTYLKRFKVMKAKVMRSWCRQILKGLYFLHTRTPPIIHRDLKCDNIFITGPTGSVKIGDLGLATLKRASFAKSVIGTPEFMAPEMYEEHYDESVDVYAFGMCMLEMATSEYPYSECQNAAQIYRKVTSGVKPASFGKVTDPEIKEIIGECICQNKEERYSIKDLLNHAFFAEETGLRVELAEEDDGKKDSIAMRLWVEDPKKLKGKPKDNGAIEFSFDLNKENPDDVAQEMIDSGFFQECDAKTVAKSIRDRVALIKWRRERCQQVIVISAQRETTELERQKDCFHQVAGTPQSGLQIPSELEEPEADQHVHQSLLVSVTSVMSDSTCDSGQGSTLYSDSQGSQQSVVYPSVHESMPPRVQQVFSPPQSDIQAPSISAQQLLVQHQHTPTKQVPIVQPLVQPTTLPPMQYQVQQPLPTQLSQHPAELKPLSVSIPQVSVHYSIEIGTPPQRHQISIVPMQHLVLPSPLAETVPETGTFTEQRIQVQSSGKEMSDGYEGIHASGRQENKSSRKHHKRSTRTRSRQEKASKPKLTLLNVSNVGDKMVECQLETHNHKMVTFRFDLDGDAPDEIASYMVENDFILEMEKEIFIEQMKDIMDKAEDMLTEETDGESGCIHSTNIQEVAGKAEIEGQMPVSLQSQQNVLHTGRRWFIVCPVVENTATDLSESASDVHPTQPQPAATLEAELGIDDEQVEPIASATNDSITGHRNVSPPLVPMLSNITHPTNLAAPATMSPLISMLSIQAEDKTLNEAQQSSHHVYTAVSSGSDISLQSHLAVHEHLEVCSASVVPLQSEEEQSDLVYSPPVVVDVSCCPVVHPIPIQPISIQAEHNFPTQYSEPSPIRSVVSEHQSVPPACIPDVTPQSVVKQQPFANQMQSAVCISGAVINTAMGSQPQSPAQVVPGVNQQYAAQAQSQSITLTGIISSQQQLSVVVESDSEGPRKIEFVDSTIKTLDEKLRTLLYQEPGGILPAHPAAECSETAALGEVGCTEELYAEPLGEVLNAALSVAVSVHDVKNIDAPIHSVLPITQVPIMGSPPSLHSLPAELPEETSNQVVLREVLYQEVKGPVLPVMGDSILASTTLETGSTDITNQKVEVKEFIKSYVQPQTTELSTGASIINSQVTIADINGAGSSDTMFVMSSTVDLPLTIDQFEIVPTSQDIVNKIEHYAKSEATPNEAPDSPGGNVFCQSLANGESDQKKEKMENKLLSITRIDTIGRFSVISTKDEVTLKYPCRNRYSAPPELYSSASPTSPDLKPLVTRTQTSVPLEVALRNHPSSDSDEPFSTKPNGQPSVVCNQTSTGGEFPLPRKSAALLKSERQRPELAHGQAAAPPTITVNSASPSQSSYMSSDNDSEFEDADMKKELQILREKHMKEISELQVHQRHEIEELYRRLGKPLPTALGFLQAVPPTGRRRRPSKNKLKACKLLNPLVQSLKNTASNLSLQTDNYTTSTARDGPRSCDTPEPAQSQEVQTKQPCSIKSSLSSDNVYSGFISDAAGAAQGDTAQGWTVFHQTSERVTYKSSSKPRTRFLSGPVSLSIWSTLKRLCLGKDRSRSSSSSSTSQSVQQILQLQQHQPQRHQPPQQQNQTNNSNNKKGTFTDDLHKLVDDWTKETVGAAQFKPSLNQLKQHQQRFDKEPRQKSSQHDGTAAPGMTRKFSVPVTCSTSTALTPGKSTVPAGLPATSIPGTVPTYMLPLCQYGGMIPAPLYGPHAELELIEHQVERFGDRKADER</sequence>
<evidence type="ECO:0000313" key="16">
    <source>
        <dbReference type="Proteomes" id="UP000287033"/>
    </source>
</evidence>
<dbReference type="GO" id="GO:0005524">
    <property type="term" value="F:ATP binding"/>
    <property type="evidence" value="ECO:0007669"/>
    <property type="project" value="UniProtKB-KW"/>
</dbReference>
<dbReference type="OrthoDB" id="4062651at2759"/>
<evidence type="ECO:0000256" key="7">
    <source>
        <dbReference type="ARBA" id="ARBA00022679"/>
    </source>
</evidence>
<feature type="region of interest" description="Disordered" evidence="13">
    <location>
        <begin position="1882"/>
        <end position="1930"/>
    </location>
</feature>
<dbReference type="OMA" id="CRNRYSA"/>
<dbReference type="PROSITE" id="PS50011">
    <property type="entry name" value="PROTEIN_KINASE_DOM"/>
    <property type="match status" value="1"/>
</dbReference>
<feature type="compositionally biased region" description="Low complexity" evidence="13">
    <location>
        <begin position="1669"/>
        <end position="1681"/>
    </location>
</feature>
<feature type="compositionally biased region" description="Low complexity" evidence="13">
    <location>
        <begin position="1886"/>
        <end position="1924"/>
    </location>
</feature>
<feature type="compositionally biased region" description="Polar residues" evidence="13">
    <location>
        <begin position="1773"/>
        <end position="1784"/>
    </location>
</feature>
<keyword evidence="10" id="KW-0067">ATP-binding</keyword>
<proteinExistence type="predicted"/>
<dbReference type="Gene3D" id="1.10.510.10">
    <property type="entry name" value="Transferase(Phosphotransferase) domain 1"/>
    <property type="match status" value="1"/>
</dbReference>
<evidence type="ECO:0000256" key="12">
    <source>
        <dbReference type="ARBA" id="ARBA00048679"/>
    </source>
</evidence>
<feature type="region of interest" description="Disordered" evidence="13">
    <location>
        <begin position="1603"/>
        <end position="1688"/>
    </location>
</feature>
<dbReference type="InterPro" id="IPR024678">
    <property type="entry name" value="Kinase_OSR1/WNK_CCT"/>
</dbReference>
<accession>A0A401RUN6</accession>
<keyword evidence="7" id="KW-0808">Transferase</keyword>
<dbReference type="PROSITE" id="PS00108">
    <property type="entry name" value="PROTEIN_KINASE_ST"/>
    <property type="match status" value="1"/>
</dbReference>
<keyword evidence="8" id="KW-0547">Nucleotide-binding</keyword>
<comment type="subcellular location">
    <subcellularLocation>
        <location evidence="2">Cytoplasm</location>
    </subcellularLocation>
</comment>
<evidence type="ECO:0000256" key="8">
    <source>
        <dbReference type="ARBA" id="ARBA00022741"/>
    </source>
</evidence>
<feature type="region of interest" description="Disordered" evidence="13">
    <location>
        <begin position="1950"/>
        <end position="1984"/>
    </location>
</feature>
<dbReference type="Proteomes" id="UP000287033">
    <property type="component" value="Unassembled WGS sequence"/>
</dbReference>
<dbReference type="Pfam" id="PF24889">
    <property type="entry name" value="CCTL2_WNK"/>
    <property type="match status" value="1"/>
</dbReference>
<dbReference type="FunFam" id="3.10.20.90:FF:000012">
    <property type="entry name" value="Serine/threonine-protein kinase WNK1 isoform 2"/>
    <property type="match status" value="1"/>
</dbReference>
<dbReference type="GO" id="GO:0005737">
    <property type="term" value="C:cytoplasm"/>
    <property type="evidence" value="ECO:0007669"/>
    <property type="project" value="UniProtKB-SubCell"/>
</dbReference>
<feature type="domain" description="Protein kinase" evidence="14">
    <location>
        <begin position="242"/>
        <end position="500"/>
    </location>
</feature>
<feature type="compositionally biased region" description="Polar residues" evidence="13">
    <location>
        <begin position="1796"/>
        <end position="1807"/>
    </location>
</feature>
<evidence type="ECO:0000256" key="6">
    <source>
        <dbReference type="ARBA" id="ARBA00022553"/>
    </source>
</evidence>
<keyword evidence="5" id="KW-0723">Serine/threonine-protein kinase</keyword>
<dbReference type="SUPFAM" id="SSF56112">
    <property type="entry name" value="Protein kinase-like (PK-like)"/>
    <property type="match status" value="1"/>
</dbReference>
<dbReference type="FunFam" id="1.10.510.10:FF:000006">
    <property type="entry name" value="Serine/threonine-protein kinase WNK1 isoform 2"/>
    <property type="match status" value="1"/>
</dbReference>
<evidence type="ECO:0000256" key="4">
    <source>
        <dbReference type="ARBA" id="ARBA00022490"/>
    </source>
</evidence>
<dbReference type="PANTHER" id="PTHR13902">
    <property type="entry name" value="SERINE/THREONINE-PROTEIN KINASE WNK WITH NO LYSINE -RELATED"/>
    <property type="match status" value="1"/>
</dbReference>
<dbReference type="Gene3D" id="3.30.200.20">
    <property type="entry name" value="Phosphorylase Kinase, domain 1"/>
    <property type="match status" value="1"/>
</dbReference>
<evidence type="ECO:0000256" key="10">
    <source>
        <dbReference type="ARBA" id="ARBA00022840"/>
    </source>
</evidence>
<evidence type="ECO:0000256" key="11">
    <source>
        <dbReference type="ARBA" id="ARBA00047899"/>
    </source>
</evidence>
<dbReference type="InterPro" id="IPR000719">
    <property type="entry name" value="Prot_kinase_dom"/>
</dbReference>
<evidence type="ECO:0000259" key="14">
    <source>
        <dbReference type="PROSITE" id="PS50011"/>
    </source>
</evidence>
<dbReference type="Pfam" id="PF00069">
    <property type="entry name" value="Pkinase"/>
    <property type="match status" value="1"/>
</dbReference>
<dbReference type="InterPro" id="IPR008271">
    <property type="entry name" value="Ser/Thr_kinase_AS"/>
</dbReference>
<comment type="caution">
    <text evidence="15">The sequence shown here is derived from an EMBL/GenBank/DDBJ whole genome shotgun (WGS) entry which is preliminary data.</text>
</comment>
<evidence type="ECO:0000256" key="3">
    <source>
        <dbReference type="ARBA" id="ARBA00012513"/>
    </source>
</evidence>
<dbReference type="FunFam" id="3.10.20.90:FF:000007">
    <property type="entry name" value="Serine/threonine-protein kinase WNK1 isoform 1"/>
    <property type="match status" value="1"/>
</dbReference>
<dbReference type="STRING" id="137246.A0A401RUN6"/>